<dbReference type="GO" id="GO:0016740">
    <property type="term" value="F:transferase activity"/>
    <property type="evidence" value="ECO:0007669"/>
    <property type="project" value="UniProtKB-KW"/>
</dbReference>
<dbReference type="Pfam" id="PF02901">
    <property type="entry name" value="PFL-like"/>
    <property type="match status" value="1"/>
</dbReference>
<evidence type="ECO:0000259" key="4">
    <source>
        <dbReference type="PROSITE" id="PS51149"/>
    </source>
</evidence>
<dbReference type="Proteomes" id="UP000546970">
    <property type="component" value="Unassembled WGS sequence"/>
</dbReference>
<dbReference type="GO" id="GO:0005829">
    <property type="term" value="C:cytosol"/>
    <property type="evidence" value="ECO:0007669"/>
    <property type="project" value="TreeGrafter"/>
</dbReference>
<comment type="caution">
    <text evidence="6">The sequence shown here is derived from an EMBL/GenBank/DDBJ whole genome shotgun (WGS) entry which is preliminary data.</text>
</comment>
<dbReference type="InterPro" id="IPR001150">
    <property type="entry name" value="Gly_radical"/>
</dbReference>
<dbReference type="NCBIfam" id="NF043068">
    <property type="entry name" value="glycl_HYPD"/>
    <property type="match status" value="1"/>
</dbReference>
<dbReference type="InterPro" id="IPR004184">
    <property type="entry name" value="PFL_dom"/>
</dbReference>
<evidence type="ECO:0000256" key="2">
    <source>
        <dbReference type="ARBA" id="ARBA00023239"/>
    </source>
</evidence>
<dbReference type="Gene3D" id="3.20.70.20">
    <property type="match status" value="1"/>
</dbReference>
<organism evidence="6 7">
    <name type="scientific">Collinsella acetigenes</name>
    <dbReference type="NCBI Taxonomy" id="2713419"/>
    <lineage>
        <taxon>Bacteria</taxon>
        <taxon>Bacillati</taxon>
        <taxon>Actinomycetota</taxon>
        <taxon>Coriobacteriia</taxon>
        <taxon>Coriobacteriales</taxon>
        <taxon>Coriobacteriaceae</taxon>
        <taxon>Collinsella</taxon>
    </lineage>
</organism>
<keyword evidence="1 3" id="KW-0556">Organic radical</keyword>
<reference evidence="6 7" key="1">
    <citation type="submission" date="2020-04" db="EMBL/GenBank/DDBJ databases">
        <title>Collinsella sp. KGMB02528 nov., an anaerobic actinobacterium isolated from human feces.</title>
        <authorList>
            <person name="Han K.-I."/>
            <person name="Eom M.K."/>
            <person name="Kim J.-S."/>
            <person name="Lee K.C."/>
            <person name="Suh M.K."/>
            <person name="Park S.-H."/>
            <person name="Lee J.H."/>
            <person name="Kang S.W."/>
            <person name="Park J.-E."/>
            <person name="Oh B.S."/>
            <person name="Yu S.Y."/>
            <person name="Choi S.-H."/>
            <person name="Lee D.H."/>
            <person name="Yoon H."/>
            <person name="Kim B.-Y."/>
            <person name="Lee J.H."/>
            <person name="Lee J.-S."/>
        </authorList>
    </citation>
    <scope>NUCLEOTIDE SEQUENCE [LARGE SCALE GENOMIC DNA]</scope>
    <source>
        <strain evidence="6 7">KGMB02528</strain>
    </source>
</reference>
<feature type="modified residue" description="Glycine radical" evidence="3">
    <location>
        <position position="764"/>
    </location>
</feature>
<protein>
    <submittedName>
        <fullName evidence="6">Formate C-acetyltransferase/glycerol dehydratase family glycyl radical enzyme</fullName>
    </submittedName>
</protein>
<dbReference type="PROSITE" id="PS51149">
    <property type="entry name" value="GLY_RADICAL_2"/>
    <property type="match status" value="1"/>
</dbReference>
<gene>
    <name evidence="6" type="ORF">HF320_03045</name>
</gene>
<dbReference type="Pfam" id="PF01228">
    <property type="entry name" value="Gly_radical"/>
    <property type="match status" value="1"/>
</dbReference>
<evidence type="ECO:0000313" key="7">
    <source>
        <dbReference type="Proteomes" id="UP000546970"/>
    </source>
</evidence>
<dbReference type="PANTHER" id="PTHR43641:SF2">
    <property type="entry name" value="DEHYDRATASE YBIW-RELATED"/>
    <property type="match status" value="1"/>
</dbReference>
<feature type="domain" description="Glycine radical" evidence="4">
    <location>
        <begin position="669"/>
        <end position="788"/>
    </location>
</feature>
<evidence type="ECO:0000256" key="1">
    <source>
        <dbReference type="ARBA" id="ARBA00022818"/>
    </source>
</evidence>
<dbReference type="InterPro" id="IPR050012">
    <property type="entry name" value="Glycl_HYPD"/>
</dbReference>
<dbReference type="InterPro" id="IPR051215">
    <property type="entry name" value="GRE"/>
</dbReference>
<evidence type="ECO:0000256" key="3">
    <source>
        <dbReference type="PROSITE-ProRule" id="PRU00493"/>
    </source>
</evidence>
<dbReference type="EMBL" id="JABBCP010000002">
    <property type="protein sequence ID" value="NMF55314.1"/>
    <property type="molecule type" value="Genomic_DNA"/>
</dbReference>
<proteinExistence type="predicted"/>
<dbReference type="SUPFAM" id="SSF51998">
    <property type="entry name" value="PFL-like glycyl radical enzymes"/>
    <property type="match status" value="1"/>
</dbReference>
<sequence length="788" mass="89418">MNDRVKMLRHQSETTQPYIDMERALIETETYKRYEGSLSIPELRGQVLHDYFERKTIRIEPGELIVGEKGRGPQAAPTFPELCCHTFEDMHNMNDREQVNFKVTEDDLRVQEQIIIPYWKNRAFREKIMAAQTEQWHLAFEAGIFTEFYEQRAGGHTCLGSERGVTHGFAEIKQEIQDALDAIDYLNDNQALEKRDELRGMLIAVDATTVLANRYANLAAKMAEEESDSKRAEELRQVSENCRVVANERPKTYWQWIQRYWFIHLAVTSETNPWDAYTPGRLDQHLNPYYQADVAAGRLDREHALELLECLWVKFNSQPAPPKVGVTLKESGTYSDFANINTGGVTPDGKNGVNDVSYIILDCMGEMMFIQPNSNVQISRKTPRKFLKRACEVARAGWGQPAFYNTEEIIDEQLNAGKSLADARHGGSSGFVETGCWGYEAYPLTGYFNLPKILEVTLNNGVDPRSGKMIGIETGDPRDFETFEELFDAYKKQVKYFEDVKVNGSNINTQLTAKYNPVPYMSLLTEDCIARGEDYNAGGARYNTTYLQGVGIGSITDALSSLKYNVYDKKRFTMDELLEAIDHNFEGEKYQLIRNLVSRKTPKFGNDDDYADDIMRAVFQYFHDTVTGRPNMRRGEWRIDMLPTTCHIYFGEVTGASPSGRLAGEPVSDGISPERSADVNGPTAVIKSCAKMDHAATGGTLLNQKFTPSSIAGDKGIENLADLVRSYFDMDGHHIQFNIIDKETLLDAQKHPENYKDLIVRVAGFSEKWCNLGTELQNEIINRTEQSF</sequence>
<keyword evidence="2" id="KW-0456">Lyase</keyword>
<keyword evidence="6" id="KW-0808">Transferase</keyword>
<accession>A0A7X9UB91</accession>
<dbReference type="AlphaFoldDB" id="A0A7X9UB91"/>
<evidence type="ECO:0000259" key="5">
    <source>
        <dbReference type="PROSITE" id="PS51554"/>
    </source>
</evidence>
<dbReference type="GO" id="GO:0016835">
    <property type="term" value="F:carbon-oxygen lyase activity"/>
    <property type="evidence" value="ECO:0007669"/>
    <property type="project" value="InterPro"/>
</dbReference>
<feature type="domain" description="PFL" evidence="5">
    <location>
        <begin position="3"/>
        <end position="662"/>
    </location>
</feature>
<evidence type="ECO:0000313" key="6">
    <source>
        <dbReference type="EMBL" id="NMF55314.1"/>
    </source>
</evidence>
<name>A0A7X9UB91_9ACTN</name>
<keyword evidence="7" id="KW-1185">Reference proteome</keyword>
<dbReference type="PROSITE" id="PS51554">
    <property type="entry name" value="PFL"/>
    <property type="match status" value="1"/>
</dbReference>
<dbReference type="PANTHER" id="PTHR43641">
    <property type="entry name" value="FORMATE ACETYLTRANSFERASE 3-RELATED"/>
    <property type="match status" value="1"/>
</dbReference>